<proteinExistence type="predicted"/>
<accession>A0A7I4Y4F4</accession>
<organism evidence="1 2">
    <name type="scientific">Haemonchus contortus</name>
    <name type="common">Barber pole worm</name>
    <dbReference type="NCBI Taxonomy" id="6289"/>
    <lineage>
        <taxon>Eukaryota</taxon>
        <taxon>Metazoa</taxon>
        <taxon>Ecdysozoa</taxon>
        <taxon>Nematoda</taxon>
        <taxon>Chromadorea</taxon>
        <taxon>Rhabditida</taxon>
        <taxon>Rhabditina</taxon>
        <taxon>Rhabditomorpha</taxon>
        <taxon>Strongyloidea</taxon>
        <taxon>Trichostrongylidae</taxon>
        <taxon>Haemonchus</taxon>
    </lineage>
</organism>
<reference evidence="2" key="1">
    <citation type="submission" date="2020-12" db="UniProtKB">
        <authorList>
            <consortium name="WormBaseParasite"/>
        </authorList>
    </citation>
    <scope>IDENTIFICATION</scope>
    <source>
        <strain evidence="2">MHco3</strain>
    </source>
</reference>
<dbReference type="OMA" id="WDLIQVY"/>
<sequence length="285" mass="31533">MSSDVIHVHLVLTAENQLDTPESLLTDFINFTVNLVCDFIQKTVEDFIHCHQHIRSYLTPQRLRFDESVTIHRGVTDFSGLLANIRADGGHHVCFLSGGVDTTAISFFEHGIAVVALPKLNRHYKELLSCGSVDELRSIGLGVGAALHEIGHLLGAFHFAQGIMSEHSNAISLCYGDKDGSAVEAVEPIPFFDNFSACLFACGPFLNCGNGPSQSLSVRYKISKDTVYIKCAHGILLIVIVKGTTYHDLKLYNDLPVEVTLRIREECWDLIQVYNAFHCVENVSK</sequence>
<dbReference type="Pfam" id="PF12044">
    <property type="entry name" value="Metallopep"/>
    <property type="match status" value="1"/>
</dbReference>
<dbReference type="WBParaSite" id="HCON_00046900-00001">
    <property type="protein sequence ID" value="HCON_00046900-00001"/>
    <property type="gene ID" value="HCON_00046900"/>
</dbReference>
<dbReference type="InterPro" id="IPR021917">
    <property type="entry name" value="Unchr_Zn-peptidase-like"/>
</dbReference>
<protein>
    <submittedName>
        <fullName evidence="2">Peptidase M12B domain-containing protein</fullName>
    </submittedName>
</protein>
<dbReference type="Proteomes" id="UP000025227">
    <property type="component" value="Unplaced"/>
</dbReference>
<evidence type="ECO:0000313" key="2">
    <source>
        <dbReference type="WBParaSite" id="HCON_00046900-00001"/>
    </source>
</evidence>
<evidence type="ECO:0000313" key="1">
    <source>
        <dbReference type="Proteomes" id="UP000025227"/>
    </source>
</evidence>
<name>A0A7I4Y4F4_HAECO</name>
<keyword evidence="1" id="KW-1185">Reference proteome</keyword>
<dbReference type="AlphaFoldDB" id="A0A7I4Y4F4"/>
<dbReference type="OrthoDB" id="74460at2759"/>